<name>A0A1I4I0V1_METOL</name>
<feature type="transmembrane region" description="Helical" evidence="1">
    <location>
        <begin position="109"/>
        <end position="126"/>
    </location>
</feature>
<feature type="transmembrane region" description="Helical" evidence="1">
    <location>
        <begin position="138"/>
        <end position="165"/>
    </location>
</feature>
<feature type="transmembrane region" description="Helical" evidence="1">
    <location>
        <begin position="171"/>
        <end position="190"/>
    </location>
</feature>
<keyword evidence="1" id="KW-1133">Transmembrane helix</keyword>
<keyword evidence="1" id="KW-0812">Transmembrane</keyword>
<evidence type="ECO:0000313" key="2">
    <source>
        <dbReference type="EMBL" id="SFL47451.1"/>
    </source>
</evidence>
<feature type="transmembrane region" description="Helical" evidence="1">
    <location>
        <begin position="12"/>
        <end position="44"/>
    </location>
</feature>
<gene>
    <name evidence="2" type="ORF">SAMN02910297_00982</name>
</gene>
<protein>
    <submittedName>
        <fullName evidence="2">Uncharacterized protein</fullName>
    </submittedName>
</protein>
<sequence>MGDTLVKHFNIIMAALISGTVALFTSVLGVSGTVIGAVLSSFLYQLLSGYSEEKYDAGALRKPKLANEIVYIFPLVVIGIIELIFLLSALHYRFYMIFDILEAAVANNLFRLMGIGLIILGAYPYFDSNNIDKRNGTVVLSIGVLLLLRGLMDITDITSKIFYALFYRFDYLFALFVVIALIVVILNILISSGNLKILGSDGFINNHKPKTGARKVDTSFNEDASSDTSFNKDVSLNGDMEHDTPNYDDYGNFYDDSNYDDSYINHKKNPKQPPIYKEEIILVNNPDDPNNPIKKRILKRVKQDNDYNDHGDYDDMYIVDEID</sequence>
<accession>A0A1I4I0V1</accession>
<dbReference type="Proteomes" id="UP000183442">
    <property type="component" value="Unassembled WGS sequence"/>
</dbReference>
<keyword evidence="1" id="KW-0472">Membrane</keyword>
<organism evidence="2 3">
    <name type="scientific">Methanobrevibacter olleyae</name>
    <dbReference type="NCBI Taxonomy" id="294671"/>
    <lineage>
        <taxon>Archaea</taxon>
        <taxon>Methanobacteriati</taxon>
        <taxon>Methanobacteriota</taxon>
        <taxon>Methanomada group</taxon>
        <taxon>Methanobacteria</taxon>
        <taxon>Methanobacteriales</taxon>
        <taxon>Methanobacteriaceae</taxon>
        <taxon>Methanobrevibacter</taxon>
    </lineage>
</organism>
<evidence type="ECO:0000256" key="1">
    <source>
        <dbReference type="SAM" id="Phobius"/>
    </source>
</evidence>
<dbReference type="EMBL" id="FOTL01000013">
    <property type="protein sequence ID" value="SFL47451.1"/>
    <property type="molecule type" value="Genomic_DNA"/>
</dbReference>
<reference evidence="3" key="1">
    <citation type="submission" date="2016-10" db="EMBL/GenBank/DDBJ databases">
        <authorList>
            <person name="Varghese N."/>
        </authorList>
    </citation>
    <scope>NUCLEOTIDE SEQUENCE [LARGE SCALE GENOMIC DNA]</scope>
    <source>
        <strain evidence="3">DSM 16632</strain>
    </source>
</reference>
<feature type="transmembrane region" description="Helical" evidence="1">
    <location>
        <begin position="65"/>
        <end position="89"/>
    </location>
</feature>
<proteinExistence type="predicted"/>
<dbReference type="AlphaFoldDB" id="A0A1I4I0V1"/>
<evidence type="ECO:0000313" key="3">
    <source>
        <dbReference type="Proteomes" id="UP000183442"/>
    </source>
</evidence>